<evidence type="ECO:0000313" key="8">
    <source>
        <dbReference type="EMBL" id="SAM82213.1"/>
    </source>
</evidence>
<keyword evidence="1 4" id="KW-0489">Methyltransferase</keyword>
<name>A0A1K0H419_9BASI</name>
<dbReference type="PROSITE" id="PS51622">
    <property type="entry name" value="SAM_MT_RNA_M5U_2"/>
    <property type="match status" value="1"/>
</dbReference>
<evidence type="ECO:0000313" key="9">
    <source>
        <dbReference type="EMBL" id="SYW81053.1"/>
    </source>
</evidence>
<dbReference type="Gene3D" id="2.40.50.140">
    <property type="entry name" value="Nucleic acid-binding proteins"/>
    <property type="match status" value="1"/>
</dbReference>
<dbReference type="InterPro" id="IPR002792">
    <property type="entry name" value="TRAM_dom"/>
</dbReference>
<dbReference type="Proteomes" id="UP000658997">
    <property type="component" value="Unassembled WGS sequence"/>
</dbReference>
<dbReference type="InterPro" id="IPR012340">
    <property type="entry name" value="NA-bd_OB-fold"/>
</dbReference>
<reference evidence="10" key="1">
    <citation type="submission" date="2016-04" db="EMBL/GenBank/DDBJ databases">
        <authorList>
            <person name="Guldener U."/>
            <person name="Guldener U."/>
        </authorList>
    </citation>
    <scope>NUCLEOTIDE SEQUENCE [LARGE SCALE GENOMIC DNA]</scope>
    <source>
        <strain evidence="10">UB2112</strain>
    </source>
</reference>
<feature type="binding site" evidence="4">
    <location>
        <position position="440"/>
    </location>
    <ligand>
        <name>S-adenosyl-L-methionine</name>
        <dbReference type="ChEBI" id="CHEBI:59789"/>
    </ligand>
</feature>
<dbReference type="PANTHER" id="PTHR11061:SF30">
    <property type="entry name" value="TRNA (URACIL(54)-C(5))-METHYLTRANSFERASE"/>
    <property type="match status" value="1"/>
</dbReference>
<keyword evidence="2 4" id="KW-0808">Transferase</keyword>
<dbReference type="Pfam" id="PF05958">
    <property type="entry name" value="tRNA_U5-meth_tr"/>
    <property type="match status" value="1"/>
</dbReference>
<dbReference type="SUPFAM" id="SSF50249">
    <property type="entry name" value="Nucleic acid-binding proteins"/>
    <property type="match status" value="1"/>
</dbReference>
<keyword evidence="3 4" id="KW-0949">S-adenosyl-L-methionine</keyword>
<evidence type="ECO:0000256" key="2">
    <source>
        <dbReference type="ARBA" id="ARBA00022679"/>
    </source>
</evidence>
<dbReference type="InterPro" id="IPR029063">
    <property type="entry name" value="SAM-dependent_MTases_sf"/>
</dbReference>
<evidence type="ECO:0000313" key="11">
    <source>
        <dbReference type="Proteomes" id="UP000658997"/>
    </source>
</evidence>
<feature type="active site" evidence="5">
    <location>
        <position position="514"/>
    </location>
</feature>
<feature type="region of interest" description="Disordered" evidence="6">
    <location>
        <begin position="1"/>
        <end position="64"/>
    </location>
</feature>
<feature type="domain" description="TRAM" evidence="7">
    <location>
        <begin position="102"/>
        <end position="162"/>
    </location>
</feature>
<feature type="binding site" evidence="4">
    <location>
        <position position="384"/>
    </location>
    <ligand>
        <name>S-adenosyl-L-methionine</name>
        <dbReference type="ChEBI" id="CHEBI:59789"/>
    </ligand>
</feature>
<proteinExistence type="inferred from homology"/>
<accession>A0A1K0H419</accession>
<evidence type="ECO:0000256" key="1">
    <source>
        <dbReference type="ARBA" id="ARBA00022603"/>
    </source>
</evidence>
<dbReference type="SUPFAM" id="SSF53335">
    <property type="entry name" value="S-adenosyl-L-methionine-dependent methyltransferases"/>
    <property type="match status" value="1"/>
</dbReference>
<dbReference type="EMBL" id="LT558123">
    <property type="protein sequence ID" value="SAM82213.1"/>
    <property type="molecule type" value="Genomic_DNA"/>
</dbReference>
<gene>
    <name evidence="9" type="ORF">UBRO2_04085</name>
    <name evidence="8" type="ORF">UBRO_04766</name>
</gene>
<dbReference type="GO" id="GO:0032259">
    <property type="term" value="P:methylation"/>
    <property type="evidence" value="ECO:0007669"/>
    <property type="project" value="UniProtKB-KW"/>
</dbReference>
<dbReference type="Gene3D" id="3.40.50.150">
    <property type="entry name" value="Vaccinia Virus protein VP39"/>
    <property type="match status" value="2"/>
</dbReference>
<feature type="binding site" evidence="4">
    <location>
        <position position="487"/>
    </location>
    <ligand>
        <name>S-adenosyl-L-methionine</name>
        <dbReference type="ChEBI" id="CHEBI:59789"/>
    </ligand>
</feature>
<dbReference type="AlphaFoldDB" id="A0A1K0H419"/>
<sequence>MSTAAPCSPEQPPAKRMRSRLPTQPDTTRIKGAASSSTSAPSCVQDKQQRKADARRTRQKRKDYAKQLTKTGREPIELDIEELLSIRKVTDILTEGLEYSNRFERGTRLTLQIKRLDAHGDGLAIAPERDWVIAIPHTLPGEKVVAEITSNERLYSKAKLIEVLEKSDVRKDELVRCKYFGDCGGCQYQMIDYERQLEIKRGVVERAFARFSGLDPSLVPQVLPTIASPNQYNYRTKLTPHFELPYELRRGRRSGIRNNANREVVEGAEKTQYSVPIGFDCIGTKRVMDIEECPIATKTINRVLPEAKQKVRDGIESFKNGATVLLRDSLRTYESFAEDQAVTQPPGGEVEKELDTEVVTDHKATVKERVLTTKFESPAGTFFQNNRGILPNLLDYVRDAIVSSSTPDSAEERYLVDAYCGSGLFSLCLASLFGEVSGVEISSESIKYARKNAELNSITNAKFLAGNAEDIFAKIQYPADKTTVIIDPPRRGCDEEFIRQLVKLGPKHIVYVSCNVHTQARDVGQLIGMEAKYKIKSVRGADLFPQTHHVEGVAVLEREEA</sequence>
<organism evidence="8 10">
    <name type="scientific">Ustilago bromivora</name>
    <dbReference type="NCBI Taxonomy" id="307758"/>
    <lineage>
        <taxon>Eukaryota</taxon>
        <taxon>Fungi</taxon>
        <taxon>Dikarya</taxon>
        <taxon>Basidiomycota</taxon>
        <taxon>Ustilaginomycotina</taxon>
        <taxon>Ustilaginomycetes</taxon>
        <taxon>Ustilaginales</taxon>
        <taxon>Ustilaginaceae</taxon>
        <taxon>Ustilago</taxon>
    </lineage>
</organism>
<keyword evidence="11" id="KW-1185">Reference proteome</keyword>
<dbReference type="GO" id="GO:0030697">
    <property type="term" value="F:tRNA (uracil(54)-C5)-methyltransferase activity, S-adenosyl methionine-dependent"/>
    <property type="evidence" value="ECO:0007669"/>
    <property type="project" value="InterPro"/>
</dbReference>
<dbReference type="PROSITE" id="PS01230">
    <property type="entry name" value="TRMA_1"/>
    <property type="match status" value="1"/>
</dbReference>
<evidence type="ECO:0000259" key="7">
    <source>
        <dbReference type="PROSITE" id="PS50926"/>
    </source>
</evidence>
<dbReference type="Proteomes" id="UP000179920">
    <property type="component" value="Chromosome VII"/>
</dbReference>
<evidence type="ECO:0000256" key="4">
    <source>
        <dbReference type="PROSITE-ProRule" id="PRU01024"/>
    </source>
</evidence>
<dbReference type="OrthoDB" id="10250660at2759"/>
<dbReference type="InterPro" id="IPR030390">
    <property type="entry name" value="MeTrfase_TrmA_AS"/>
</dbReference>
<dbReference type="CDD" id="cd02440">
    <property type="entry name" value="AdoMet_MTases"/>
    <property type="match status" value="1"/>
</dbReference>
<dbReference type="PROSITE" id="PS51687">
    <property type="entry name" value="SAM_MT_RNA_M5U"/>
    <property type="match status" value="1"/>
</dbReference>
<protein>
    <submittedName>
        <fullName evidence="9">Related to TRM2 - tRNA(M5U54)methyltransferase</fullName>
    </submittedName>
    <submittedName>
        <fullName evidence="8">Related to TRM2-tRNA(M5U54)methyltransferase</fullName>
    </submittedName>
</protein>
<dbReference type="GO" id="GO:0008033">
    <property type="term" value="P:tRNA processing"/>
    <property type="evidence" value="ECO:0007669"/>
    <property type="project" value="InterPro"/>
</dbReference>
<dbReference type="InterPro" id="IPR025795">
    <property type="entry name" value="tRNA_(uracil-5-)_MeTrfase"/>
</dbReference>
<feature type="binding site" evidence="4">
    <location>
        <position position="419"/>
    </location>
    <ligand>
        <name>S-adenosyl-L-methionine</name>
        <dbReference type="ChEBI" id="CHEBI:59789"/>
    </ligand>
</feature>
<evidence type="ECO:0000256" key="5">
    <source>
        <dbReference type="PROSITE-ProRule" id="PRU10015"/>
    </source>
</evidence>
<feature type="active site" description="Nucleophile" evidence="4">
    <location>
        <position position="514"/>
    </location>
</feature>
<dbReference type="EMBL" id="ULHB01000088">
    <property type="protein sequence ID" value="SYW81053.1"/>
    <property type="molecule type" value="Genomic_DNA"/>
</dbReference>
<evidence type="ECO:0000256" key="6">
    <source>
        <dbReference type="SAM" id="MobiDB-lite"/>
    </source>
</evidence>
<reference evidence="8" key="2">
    <citation type="submission" date="2016-04" db="EMBL/GenBank/DDBJ databases">
        <authorList>
            <person name="Evans L.H."/>
            <person name="Alamgir A."/>
            <person name="Owens N."/>
            <person name="Weber N.D."/>
            <person name="Virtaneva K."/>
            <person name="Barbian K."/>
            <person name="Babar A."/>
            <person name="Rosenke K."/>
        </authorList>
    </citation>
    <scope>NUCLEOTIDE SEQUENCE</scope>
    <source>
        <strain evidence="8">UB2112</strain>
    </source>
</reference>
<feature type="compositionally biased region" description="Basic and acidic residues" evidence="6">
    <location>
        <begin position="47"/>
        <end position="56"/>
    </location>
</feature>
<feature type="compositionally biased region" description="Polar residues" evidence="6">
    <location>
        <begin position="34"/>
        <end position="46"/>
    </location>
</feature>
<dbReference type="PROSITE" id="PS50926">
    <property type="entry name" value="TRAM"/>
    <property type="match status" value="1"/>
</dbReference>
<evidence type="ECO:0000256" key="3">
    <source>
        <dbReference type="ARBA" id="ARBA00022691"/>
    </source>
</evidence>
<comment type="similarity">
    <text evidence="4">Belongs to the class I-like SAM-binding methyltransferase superfamily. RNA M5U methyltransferase family.</text>
</comment>
<reference evidence="9" key="3">
    <citation type="submission" date="2018-08" db="EMBL/GenBank/DDBJ databases">
        <authorList>
            <person name="Guldener U."/>
        </authorList>
    </citation>
    <scope>NUCLEOTIDE SEQUENCE</scope>
    <source>
        <strain evidence="9">UB2</strain>
    </source>
</reference>
<dbReference type="InterPro" id="IPR010280">
    <property type="entry name" value="U5_MeTrfase_fam"/>
</dbReference>
<dbReference type="FunFam" id="2.40.50.140:FF:000201">
    <property type="entry name" value="TRM2p tRNA methyltransferase"/>
    <property type="match status" value="1"/>
</dbReference>
<evidence type="ECO:0000313" key="10">
    <source>
        <dbReference type="Proteomes" id="UP000179920"/>
    </source>
</evidence>
<dbReference type="PANTHER" id="PTHR11061">
    <property type="entry name" value="RNA M5U METHYLTRANSFERASE"/>
    <property type="match status" value="1"/>
</dbReference>